<proteinExistence type="predicted"/>
<keyword evidence="3" id="KW-1185">Reference proteome</keyword>
<dbReference type="RefSeq" id="WP_014823170.1">
    <property type="nucleotide sequence ID" value="NC_018065.1"/>
</dbReference>
<feature type="transmembrane region" description="Helical" evidence="1">
    <location>
        <begin position="115"/>
        <end position="135"/>
    </location>
</feature>
<dbReference type="EMBL" id="AP012157">
    <property type="protein sequence ID" value="BAK15693.1"/>
    <property type="molecule type" value="Genomic_DNA"/>
</dbReference>
<dbReference type="HOGENOM" id="CLU_1721145_0_0_9"/>
<dbReference type="KEGG" id="siv:SSIL_1270"/>
<dbReference type="GO" id="GO:0008081">
    <property type="term" value="F:phosphoric diester hydrolase activity"/>
    <property type="evidence" value="ECO:0007669"/>
    <property type="project" value="InterPro"/>
</dbReference>
<dbReference type="GO" id="GO:0051301">
    <property type="term" value="P:cell division"/>
    <property type="evidence" value="ECO:0007669"/>
    <property type="project" value="UniProtKB-KW"/>
</dbReference>
<evidence type="ECO:0000313" key="2">
    <source>
        <dbReference type="EMBL" id="BAK15693.1"/>
    </source>
</evidence>
<feature type="transmembrane region" description="Helical" evidence="1">
    <location>
        <begin position="85"/>
        <end position="109"/>
    </location>
</feature>
<reference evidence="2 3" key="2">
    <citation type="journal article" date="2012" name="J. Biosci. Bioeng.">
        <title>Complete genome sequence and characterization of the N-acylhomoserine lactone-degrading gene of the potato leaf-associated Solibacillus silvestris.</title>
        <authorList>
            <person name="Morohoshi T."/>
            <person name="Tominaga Y."/>
            <person name="Someya N."/>
            <person name="Ikeda T."/>
        </authorList>
    </citation>
    <scope>NUCLEOTIDE SEQUENCE [LARGE SCALE GENOMIC DNA]</scope>
    <source>
        <strain evidence="2 3">StLB046</strain>
    </source>
</reference>
<dbReference type="SUPFAM" id="SSF51695">
    <property type="entry name" value="PLC-like phosphodiesterases"/>
    <property type="match status" value="1"/>
</dbReference>
<keyword evidence="1" id="KW-0812">Transmembrane</keyword>
<organism evidence="2 3">
    <name type="scientific">Solibacillus silvestris (strain StLB046)</name>
    <name type="common">Bacillus silvestris</name>
    <dbReference type="NCBI Taxonomy" id="1002809"/>
    <lineage>
        <taxon>Bacteria</taxon>
        <taxon>Bacillati</taxon>
        <taxon>Bacillota</taxon>
        <taxon>Bacilli</taxon>
        <taxon>Bacillales</taxon>
        <taxon>Caryophanaceae</taxon>
        <taxon>Solibacillus</taxon>
    </lineage>
</organism>
<keyword evidence="2" id="KW-0131">Cell cycle</keyword>
<evidence type="ECO:0000313" key="3">
    <source>
        <dbReference type="Proteomes" id="UP000006691"/>
    </source>
</evidence>
<dbReference type="GO" id="GO:0006629">
    <property type="term" value="P:lipid metabolic process"/>
    <property type="evidence" value="ECO:0007669"/>
    <property type="project" value="InterPro"/>
</dbReference>
<gene>
    <name evidence="2" type="ordered locus">SSIL_1270</name>
</gene>
<sequence>MVKLNSEDVKLLNRIFMLEMVLISCLFSSVFLFIEFIVDVIPFLSRYSAYTIIIIKSNLLSMLIYKMTMQQILYQDLREKQTDKLYSLPIKAMLYVSTLPFTIFIIDALFKGINIGWNLMTVLIIYILCFINSILKARNYIWKKWSNENSVI</sequence>
<accession>F2FA27</accession>
<dbReference type="InterPro" id="IPR017946">
    <property type="entry name" value="PLC-like_Pdiesterase_TIM-brl"/>
</dbReference>
<keyword evidence="1" id="KW-0472">Membrane</keyword>
<dbReference type="Proteomes" id="UP000006691">
    <property type="component" value="Chromosome"/>
</dbReference>
<feature type="transmembrane region" description="Helical" evidence="1">
    <location>
        <begin position="47"/>
        <end position="65"/>
    </location>
</feature>
<keyword evidence="2" id="KW-0132">Cell division</keyword>
<name>F2FA27_SOLSS</name>
<protein>
    <submittedName>
        <fullName evidence="2">Bacterial cell division membrane protein</fullName>
    </submittedName>
</protein>
<reference evidence="3" key="1">
    <citation type="submission" date="2011-04" db="EMBL/GenBank/DDBJ databases">
        <title>Genome sequence of Solibacillus silvestris StLB046.</title>
        <authorList>
            <person name="Morohoshi T."/>
            <person name="Someya N."/>
            <person name="Ikeda T."/>
        </authorList>
    </citation>
    <scope>NUCLEOTIDE SEQUENCE [LARGE SCALE GENOMIC DNA]</scope>
    <source>
        <strain evidence="3">StLB046</strain>
    </source>
</reference>
<keyword evidence="1" id="KW-1133">Transmembrane helix</keyword>
<dbReference type="AlphaFoldDB" id="F2FA27"/>
<feature type="transmembrane region" description="Helical" evidence="1">
    <location>
        <begin position="21"/>
        <end position="41"/>
    </location>
</feature>
<evidence type="ECO:0000256" key="1">
    <source>
        <dbReference type="SAM" id="Phobius"/>
    </source>
</evidence>